<accession>A0AAU7EEA9</accession>
<dbReference type="KEGG" id="mlil:QLS71_016860"/>
<gene>
    <name evidence="2" type="ORF">QLS71_016860</name>
</gene>
<sequence>MYFLFFLVLPIVSCNNEELLDEPIIEVIEEPIVPEDEDDPDPIASIDTPCDFKLADAVANATVIINCVMDLDGQTISLPAGVTLIYEGGDIINGTINFGSSNTISGELLNSTLVIGGSKPQLKDATFNFNPKRWGIVEGKVSDAVALKNKTILQNTIDQTKLMGVSTFSIGKMDAYFAVGLYGTPKDLANNAIHLDSNFNLVMSDETTLRVQPNDWPFSILIGLYESDNVTITGGNLIGDRWEHDYKVIVSGTINRSSHEWPVLLQISGSENVIVDNVNMSDSTADAFVLGNPNGYRFNGSKYNKNIVVKNCTMTRSRRNNISVTDADDSTIDNCVITDAGLGDKILDSNGNTIHSSAGVLPRTGIDIEPFIGGEDPNNLVYYARVQRLTIKNCTFTGNSNASIIEYAGEDTVIESNFSDAGFGANHGWRTKFINNTLVSAKNREGAGITTGYSEGFYEVKGNSISGFRVGIIANGESGTVSNNTIKDFNVGIQPSNSTNFTFKSNIINGTDGVGISAFNITAGSFMFSDNNITVDKSPVNWNATQSQSSIFDNNKFIARNRGGYVWIKNSNNVNLKNNIITNATILTDGAENFITTNNTLN</sequence>
<organism evidence="2 3">
    <name type="scientific">Mariniflexile litorale</name>
    <dbReference type="NCBI Taxonomy" id="3045158"/>
    <lineage>
        <taxon>Bacteria</taxon>
        <taxon>Pseudomonadati</taxon>
        <taxon>Bacteroidota</taxon>
        <taxon>Flavobacteriia</taxon>
        <taxon>Flavobacteriales</taxon>
        <taxon>Flavobacteriaceae</taxon>
        <taxon>Mariniflexile</taxon>
    </lineage>
</organism>
<dbReference type="InterPro" id="IPR011050">
    <property type="entry name" value="Pectin_lyase_fold/virulence"/>
</dbReference>
<feature type="domain" description="Right handed beta helix" evidence="1">
    <location>
        <begin position="381"/>
        <end position="522"/>
    </location>
</feature>
<dbReference type="SUPFAM" id="SSF51126">
    <property type="entry name" value="Pectin lyase-like"/>
    <property type="match status" value="2"/>
</dbReference>
<evidence type="ECO:0000313" key="3">
    <source>
        <dbReference type="Proteomes" id="UP001224325"/>
    </source>
</evidence>
<protein>
    <submittedName>
        <fullName evidence="2">Right-handed parallel beta-helix repeat-containing protein</fullName>
    </submittedName>
</protein>
<dbReference type="Proteomes" id="UP001224325">
    <property type="component" value="Chromosome"/>
</dbReference>
<dbReference type="AlphaFoldDB" id="A0AAU7EEA9"/>
<dbReference type="Gene3D" id="2.160.20.10">
    <property type="entry name" value="Single-stranded right-handed beta-helix, Pectin lyase-like"/>
    <property type="match status" value="1"/>
</dbReference>
<dbReference type="Pfam" id="PF13229">
    <property type="entry name" value="Beta_helix"/>
    <property type="match status" value="1"/>
</dbReference>
<name>A0AAU7EEA9_9FLAO</name>
<proteinExistence type="predicted"/>
<dbReference type="InterPro" id="IPR012334">
    <property type="entry name" value="Pectin_lyas_fold"/>
</dbReference>
<dbReference type="EMBL" id="CP155618">
    <property type="protein sequence ID" value="XBL13978.1"/>
    <property type="molecule type" value="Genomic_DNA"/>
</dbReference>
<reference evidence="2" key="1">
    <citation type="submission" date="2024-04" db="EMBL/GenBank/DDBJ databases">
        <title>Mariniflexile litorale, isolated from the shallow sediments of the Sea of Japan.</title>
        <authorList>
            <person name="Romanenko L."/>
            <person name="Isaeva M."/>
        </authorList>
    </citation>
    <scope>NUCLEOTIDE SEQUENCE [LARGE SCALE GENOMIC DNA]</scope>
    <source>
        <strain evidence="2">KMM 9835</strain>
    </source>
</reference>
<evidence type="ECO:0000259" key="1">
    <source>
        <dbReference type="Pfam" id="PF13229"/>
    </source>
</evidence>
<dbReference type="RefSeq" id="WP_308991954.1">
    <property type="nucleotide sequence ID" value="NZ_CP155618.1"/>
</dbReference>
<dbReference type="SMART" id="SM00710">
    <property type="entry name" value="PbH1"/>
    <property type="match status" value="7"/>
</dbReference>
<keyword evidence="3" id="KW-1185">Reference proteome</keyword>
<dbReference type="InterPro" id="IPR006626">
    <property type="entry name" value="PbH1"/>
</dbReference>
<dbReference type="InterPro" id="IPR039448">
    <property type="entry name" value="Beta_helix"/>
</dbReference>
<evidence type="ECO:0000313" key="2">
    <source>
        <dbReference type="EMBL" id="XBL13978.1"/>
    </source>
</evidence>